<reference evidence="3" key="2">
    <citation type="submission" date="2021-08" db="EMBL/GenBank/DDBJ databases">
        <authorList>
            <person name="Tani A."/>
            <person name="Ola A."/>
            <person name="Ogura Y."/>
            <person name="Katsura K."/>
            <person name="Hayashi T."/>
        </authorList>
    </citation>
    <scope>NUCLEOTIDE SEQUENCE</scope>
    <source>
        <strain evidence="3">DSM 23674</strain>
    </source>
</reference>
<evidence type="ECO:0000256" key="2">
    <source>
        <dbReference type="SAM" id="SignalP"/>
    </source>
</evidence>
<feature type="compositionally biased region" description="Low complexity" evidence="1">
    <location>
        <begin position="25"/>
        <end position="36"/>
    </location>
</feature>
<organism evidence="3 4">
    <name type="scientific">Methylobacterium thuringiense</name>
    <dbReference type="NCBI Taxonomy" id="1003091"/>
    <lineage>
        <taxon>Bacteria</taxon>
        <taxon>Pseudomonadati</taxon>
        <taxon>Pseudomonadota</taxon>
        <taxon>Alphaproteobacteria</taxon>
        <taxon>Hyphomicrobiales</taxon>
        <taxon>Methylobacteriaceae</taxon>
        <taxon>Methylobacterium</taxon>
    </lineage>
</organism>
<evidence type="ECO:0000256" key="1">
    <source>
        <dbReference type="SAM" id="MobiDB-lite"/>
    </source>
</evidence>
<gene>
    <name evidence="3" type="ORF">EKPJFOCH_3877</name>
</gene>
<sequence>MKKLAALTALALVIVGPALAQGTPSNSSSAASGNAEDNNKPKSNSSGGGGSGQ</sequence>
<reference evidence="3" key="1">
    <citation type="journal article" date="2021" name="Front. Microbiol.">
        <title>Comprehensive Comparative Genomics and Phenotyping of Methylobacterium Species.</title>
        <authorList>
            <person name="Alessa O."/>
            <person name="Ogura Y."/>
            <person name="Fujitani Y."/>
            <person name="Takami H."/>
            <person name="Hayashi T."/>
            <person name="Sahin N."/>
            <person name="Tani A."/>
        </authorList>
    </citation>
    <scope>NUCLEOTIDE SEQUENCE</scope>
    <source>
        <strain evidence="3">DSM 23674</strain>
    </source>
</reference>
<keyword evidence="4" id="KW-1185">Reference proteome</keyword>
<protein>
    <submittedName>
        <fullName evidence="3">Uncharacterized protein</fullName>
    </submittedName>
</protein>
<comment type="caution">
    <text evidence="3">The sequence shown here is derived from an EMBL/GenBank/DDBJ whole genome shotgun (WGS) entry which is preliminary data.</text>
</comment>
<proteinExistence type="predicted"/>
<evidence type="ECO:0000313" key="3">
    <source>
        <dbReference type="EMBL" id="GJE57363.1"/>
    </source>
</evidence>
<name>A0ABQ4TRS6_9HYPH</name>
<feature type="chain" id="PRO_5045363721" evidence="2">
    <location>
        <begin position="21"/>
        <end position="53"/>
    </location>
</feature>
<dbReference type="EMBL" id="BPRA01000022">
    <property type="protein sequence ID" value="GJE57363.1"/>
    <property type="molecule type" value="Genomic_DNA"/>
</dbReference>
<feature type="signal peptide" evidence="2">
    <location>
        <begin position="1"/>
        <end position="20"/>
    </location>
</feature>
<dbReference type="Proteomes" id="UP001055101">
    <property type="component" value="Unassembled WGS sequence"/>
</dbReference>
<feature type="region of interest" description="Disordered" evidence="1">
    <location>
        <begin position="18"/>
        <end position="53"/>
    </location>
</feature>
<accession>A0ABQ4TRS6</accession>
<keyword evidence="2" id="KW-0732">Signal</keyword>
<evidence type="ECO:0000313" key="4">
    <source>
        <dbReference type="Proteomes" id="UP001055101"/>
    </source>
</evidence>